<dbReference type="EMBL" id="AP023036">
    <property type="protein sequence ID" value="BCD46179.1"/>
    <property type="molecule type" value="Genomic_DNA"/>
</dbReference>
<keyword evidence="4" id="KW-1185">Reference proteome</keyword>
<accession>A0A6J4CXW5</accession>
<dbReference type="GeneID" id="56928677"/>
<dbReference type="OrthoDB" id="5373165at2"/>
<dbReference type="EMBL" id="AP019774">
    <property type="protein sequence ID" value="BCD70367.1"/>
    <property type="molecule type" value="Genomic_DNA"/>
</dbReference>
<evidence type="ECO:0000313" key="2">
    <source>
        <dbReference type="EMBL" id="BCD70367.1"/>
    </source>
</evidence>
<dbReference type="Proteomes" id="UP000509742">
    <property type="component" value="Chromosome"/>
</dbReference>
<name>A0A6J4CXW5_9HELI</name>
<evidence type="ECO:0000313" key="3">
    <source>
        <dbReference type="Proteomes" id="UP000317935"/>
    </source>
</evidence>
<dbReference type="AlphaFoldDB" id="A0A6J4CXW5"/>
<dbReference type="Proteomes" id="UP000317935">
    <property type="component" value="Chromosome"/>
</dbReference>
<protein>
    <recommendedName>
        <fullName evidence="5">Tat pathway signal protein</fullName>
    </recommendedName>
</protein>
<reference evidence="1 4" key="2">
    <citation type="submission" date="2020-04" db="EMBL/GenBank/DDBJ databases">
        <title>Genomic analysis of gastric non-Helicobacter pylori Helicobacters isolated in Japan.</title>
        <authorList>
            <person name="Suzuki M."/>
            <person name="Rimbara E."/>
        </authorList>
    </citation>
    <scope>NUCLEOTIDE SEQUENCE [LARGE SCALE GENOMIC DNA]</scope>
    <source>
        <strain evidence="1 4">NHP19-0020</strain>
    </source>
</reference>
<sequence>MQEKRRQALKTLGALGAGVLAGESLKATMPQRVLFNTEPDSNGVVVGKSVKREILYHKTPAWDIFYKAVW</sequence>
<proteinExistence type="predicted"/>
<reference evidence="2 3" key="1">
    <citation type="submission" date="2019-06" db="EMBL/GenBank/DDBJ databases">
        <title>Complete genome sequence of Helicobacter suis SNTW101c.</title>
        <authorList>
            <person name="Rimbara E."/>
            <person name="Suzuki M."/>
            <person name="Matsui H."/>
            <person name="Nakamura M."/>
            <person name="Mori S."/>
            <person name="Shibayama K."/>
        </authorList>
    </citation>
    <scope>NUCLEOTIDE SEQUENCE [LARGE SCALE GENOMIC DNA]</scope>
    <source>
        <strain evidence="2 3">SNTW101c</strain>
    </source>
</reference>
<evidence type="ECO:0000313" key="4">
    <source>
        <dbReference type="Proteomes" id="UP000509742"/>
    </source>
</evidence>
<dbReference type="RefSeq" id="WP_034375378.1">
    <property type="nucleotide sequence ID" value="NZ_AP019774.1"/>
</dbReference>
<evidence type="ECO:0000313" key="1">
    <source>
        <dbReference type="EMBL" id="BCD46179.1"/>
    </source>
</evidence>
<organism evidence="2 3">
    <name type="scientific">Helicobacter suis</name>
    <dbReference type="NCBI Taxonomy" id="104628"/>
    <lineage>
        <taxon>Bacteria</taxon>
        <taxon>Pseudomonadati</taxon>
        <taxon>Campylobacterota</taxon>
        <taxon>Epsilonproteobacteria</taxon>
        <taxon>Campylobacterales</taxon>
        <taxon>Helicobacteraceae</taxon>
        <taxon>Helicobacter</taxon>
    </lineage>
</organism>
<gene>
    <name evidence="1" type="ORF">NHP190020_12180</name>
    <name evidence="2" type="ORF">SNTW_10120</name>
</gene>
<evidence type="ECO:0008006" key="5">
    <source>
        <dbReference type="Google" id="ProtNLM"/>
    </source>
</evidence>